<name>A0A6J4UND8_9BACT</name>
<organism evidence="1">
    <name type="scientific">uncultured Thermomicrobiales bacterium</name>
    <dbReference type="NCBI Taxonomy" id="1645740"/>
    <lineage>
        <taxon>Bacteria</taxon>
        <taxon>Pseudomonadati</taxon>
        <taxon>Thermomicrobiota</taxon>
        <taxon>Thermomicrobia</taxon>
        <taxon>Thermomicrobiales</taxon>
        <taxon>environmental samples</taxon>
    </lineage>
</organism>
<dbReference type="EMBL" id="CADCWG010000125">
    <property type="protein sequence ID" value="CAA9552292.1"/>
    <property type="molecule type" value="Genomic_DNA"/>
</dbReference>
<sequence length="46" mass="5434">MLAGPHRVSCRAHRRRAFALDDPDRDRGHREAAIRIGVFRYSTRMR</sequence>
<protein>
    <submittedName>
        <fullName evidence="1">Uncharacterized protein</fullName>
    </submittedName>
</protein>
<reference evidence="1" key="1">
    <citation type="submission" date="2020-02" db="EMBL/GenBank/DDBJ databases">
        <authorList>
            <person name="Meier V. D."/>
        </authorList>
    </citation>
    <scope>NUCLEOTIDE SEQUENCE</scope>
    <source>
        <strain evidence="1">AVDCRST_MAG49</strain>
    </source>
</reference>
<dbReference type="AlphaFoldDB" id="A0A6J4UND8"/>
<evidence type="ECO:0000313" key="1">
    <source>
        <dbReference type="EMBL" id="CAA9552292.1"/>
    </source>
</evidence>
<proteinExistence type="predicted"/>
<gene>
    <name evidence="1" type="ORF">AVDCRST_MAG49-1900</name>
</gene>
<accession>A0A6J4UND8</accession>